<feature type="transmembrane region" description="Helical" evidence="5">
    <location>
        <begin position="315"/>
        <end position="338"/>
    </location>
</feature>
<evidence type="ECO:0000256" key="1">
    <source>
        <dbReference type="ARBA" id="ARBA00004141"/>
    </source>
</evidence>
<proteinExistence type="predicted"/>
<keyword evidence="2 5" id="KW-0812">Transmembrane</keyword>
<comment type="caution">
    <text evidence="7">The sequence shown here is derived from an EMBL/GenBank/DDBJ whole genome shotgun (WGS) entry which is preliminary data.</text>
</comment>
<comment type="subcellular location">
    <subcellularLocation>
        <location evidence="1">Membrane</location>
        <topology evidence="1">Multi-pass membrane protein</topology>
    </subcellularLocation>
</comment>
<sequence length="419" mass="46715">MQLTDIKFFSVKVGDIFSLALIALYLIDVRSYKVNRLYSRLVLAFTVCMGLSVVSLKYTDLYVIAGSDSILKNPGILSLSRYVQYIGCVFFALYVSRLQRFQRPHQLLGLLSAIDMWMLIWCGFFLLCWMATYAGVETPFTYADHRLRGGYVEGGPFGLFVCFYFLVRYATLGWSWPWAILLGGLLVASQAKAAVAFLIIGFMASTWYSASASKALKRLTIAPVVIAMAVIIGNATFGLGDRLLGYWNDYSDIESAIAARSDDQSLVMGRIAAMYIAPNMFADHPMIGVGFGNYSLARNNPTYRGPLPPVNEWDLSGLGGLVNFALESGIVGLVLFFWPFTLFYLSASKPARYMIALFMLAMVFGVQLYFQYIWLALAIATSLPLAAWNRRIRSARHANVALPPRAVTSANIRPRRHQP</sequence>
<evidence type="ECO:0000313" key="7">
    <source>
        <dbReference type="EMBL" id="SAL09415.1"/>
    </source>
</evidence>
<dbReference type="Pfam" id="PF04932">
    <property type="entry name" value="Wzy_C"/>
    <property type="match status" value="1"/>
</dbReference>
<dbReference type="EMBL" id="FCOM02000001">
    <property type="protein sequence ID" value="SAL09415.1"/>
    <property type="molecule type" value="Genomic_DNA"/>
</dbReference>
<dbReference type="InterPro" id="IPR007016">
    <property type="entry name" value="O-antigen_ligase-rel_domated"/>
</dbReference>
<dbReference type="GO" id="GO:0016020">
    <property type="term" value="C:membrane"/>
    <property type="evidence" value="ECO:0007669"/>
    <property type="project" value="UniProtKB-SubCell"/>
</dbReference>
<evidence type="ECO:0000259" key="6">
    <source>
        <dbReference type="Pfam" id="PF04932"/>
    </source>
</evidence>
<feature type="transmembrane region" description="Helical" evidence="5">
    <location>
        <begin position="219"/>
        <end position="240"/>
    </location>
</feature>
<feature type="transmembrane region" description="Helical" evidence="5">
    <location>
        <begin position="350"/>
        <end position="366"/>
    </location>
</feature>
<feature type="domain" description="O-antigen ligase-related" evidence="6">
    <location>
        <begin position="179"/>
        <end position="337"/>
    </location>
</feature>
<feature type="transmembrane region" description="Helical" evidence="5">
    <location>
        <begin position="6"/>
        <end position="26"/>
    </location>
</feature>
<gene>
    <name evidence="7" type="ORF">AWB74_00006</name>
</gene>
<evidence type="ECO:0000256" key="2">
    <source>
        <dbReference type="ARBA" id="ARBA00022692"/>
    </source>
</evidence>
<evidence type="ECO:0000256" key="4">
    <source>
        <dbReference type="ARBA" id="ARBA00023136"/>
    </source>
</evidence>
<keyword evidence="8" id="KW-1185">Reference proteome</keyword>
<name>A0A158EPD1_9BURK</name>
<dbReference type="Proteomes" id="UP000055019">
    <property type="component" value="Unassembled WGS sequence"/>
</dbReference>
<evidence type="ECO:0000256" key="3">
    <source>
        <dbReference type="ARBA" id="ARBA00022989"/>
    </source>
</evidence>
<feature type="transmembrane region" description="Helical" evidence="5">
    <location>
        <begin position="107"/>
        <end position="132"/>
    </location>
</feature>
<accession>A0A158EPD1</accession>
<feature type="transmembrane region" description="Helical" evidence="5">
    <location>
        <begin position="178"/>
        <end position="207"/>
    </location>
</feature>
<feature type="transmembrane region" description="Helical" evidence="5">
    <location>
        <begin position="38"/>
        <end position="56"/>
    </location>
</feature>
<keyword evidence="7" id="KW-0436">Ligase</keyword>
<organism evidence="7 8">
    <name type="scientific">Caballeronia arvi</name>
    <dbReference type="NCBI Taxonomy" id="1777135"/>
    <lineage>
        <taxon>Bacteria</taxon>
        <taxon>Pseudomonadati</taxon>
        <taxon>Pseudomonadota</taxon>
        <taxon>Betaproteobacteria</taxon>
        <taxon>Burkholderiales</taxon>
        <taxon>Burkholderiaceae</taxon>
        <taxon>Caballeronia</taxon>
    </lineage>
</organism>
<dbReference type="AlphaFoldDB" id="A0A158EPD1"/>
<feature type="transmembrane region" description="Helical" evidence="5">
    <location>
        <begin position="76"/>
        <end position="95"/>
    </location>
</feature>
<evidence type="ECO:0000313" key="8">
    <source>
        <dbReference type="Proteomes" id="UP000055019"/>
    </source>
</evidence>
<protein>
    <submittedName>
        <fullName evidence="7">O-Antigen ligase</fullName>
    </submittedName>
</protein>
<keyword evidence="3 5" id="KW-1133">Transmembrane helix</keyword>
<evidence type="ECO:0000256" key="5">
    <source>
        <dbReference type="SAM" id="Phobius"/>
    </source>
</evidence>
<keyword evidence="4 5" id="KW-0472">Membrane</keyword>
<dbReference type="GO" id="GO:0016874">
    <property type="term" value="F:ligase activity"/>
    <property type="evidence" value="ECO:0007669"/>
    <property type="project" value="UniProtKB-KW"/>
</dbReference>
<reference evidence="7" key="1">
    <citation type="submission" date="2016-01" db="EMBL/GenBank/DDBJ databases">
        <authorList>
            <person name="Peeters C."/>
        </authorList>
    </citation>
    <scope>NUCLEOTIDE SEQUENCE [LARGE SCALE GENOMIC DNA]</scope>
    <source>
        <strain evidence="7">LMG 29317</strain>
    </source>
</reference>